<dbReference type="PANTHER" id="PTHR12507">
    <property type="entry name" value="REDUCED GROWTH PHENOTYPE 1 RGP1, YEAST -RELATED"/>
    <property type="match status" value="1"/>
</dbReference>
<accession>X6MHP0</accession>
<feature type="region of interest" description="Disordered" evidence="1">
    <location>
        <begin position="1"/>
        <end position="60"/>
    </location>
</feature>
<comment type="caution">
    <text evidence="2">The sequence shown here is derived from an EMBL/GenBank/DDBJ whole genome shotgun (WGS) entry which is preliminary data.</text>
</comment>
<feature type="compositionally biased region" description="Acidic residues" evidence="1">
    <location>
        <begin position="312"/>
        <end position="323"/>
    </location>
</feature>
<evidence type="ECO:0000313" key="2">
    <source>
        <dbReference type="EMBL" id="ETO12927.1"/>
    </source>
</evidence>
<evidence type="ECO:0000313" key="3">
    <source>
        <dbReference type="Proteomes" id="UP000023152"/>
    </source>
</evidence>
<feature type="compositionally biased region" description="Acidic residues" evidence="1">
    <location>
        <begin position="269"/>
        <end position="289"/>
    </location>
</feature>
<feature type="compositionally biased region" description="Low complexity" evidence="1">
    <location>
        <begin position="35"/>
        <end position="60"/>
    </location>
</feature>
<name>X6MHP0_RETFI</name>
<dbReference type="AlphaFoldDB" id="X6MHP0"/>
<organism evidence="2 3">
    <name type="scientific">Reticulomyxa filosa</name>
    <dbReference type="NCBI Taxonomy" id="46433"/>
    <lineage>
        <taxon>Eukaryota</taxon>
        <taxon>Sar</taxon>
        <taxon>Rhizaria</taxon>
        <taxon>Retaria</taxon>
        <taxon>Foraminifera</taxon>
        <taxon>Monothalamids</taxon>
        <taxon>Reticulomyxidae</taxon>
        <taxon>Reticulomyxa</taxon>
    </lineage>
</organism>
<feature type="region of interest" description="Disordered" evidence="1">
    <location>
        <begin position="228"/>
        <end position="376"/>
    </location>
</feature>
<reference evidence="2 3" key="1">
    <citation type="journal article" date="2013" name="Curr. Biol.">
        <title>The Genome of the Foraminiferan Reticulomyxa filosa.</title>
        <authorList>
            <person name="Glockner G."/>
            <person name="Hulsmann N."/>
            <person name="Schleicher M."/>
            <person name="Noegel A.A."/>
            <person name="Eichinger L."/>
            <person name="Gallinger C."/>
            <person name="Pawlowski J."/>
            <person name="Sierra R."/>
            <person name="Euteneuer U."/>
            <person name="Pillet L."/>
            <person name="Moustafa A."/>
            <person name="Platzer M."/>
            <person name="Groth M."/>
            <person name="Szafranski K."/>
            <person name="Schliwa M."/>
        </authorList>
    </citation>
    <scope>NUCLEOTIDE SEQUENCE [LARGE SCALE GENOMIC DNA]</scope>
</reference>
<feature type="compositionally biased region" description="Basic residues" evidence="1">
    <location>
        <begin position="243"/>
        <end position="265"/>
    </location>
</feature>
<dbReference type="EMBL" id="ASPP01020961">
    <property type="protein sequence ID" value="ETO12927.1"/>
    <property type="molecule type" value="Genomic_DNA"/>
</dbReference>
<gene>
    <name evidence="2" type="ORF">RFI_24448</name>
</gene>
<feature type="compositionally biased region" description="Basic and acidic residues" evidence="1">
    <location>
        <begin position="344"/>
        <end position="375"/>
    </location>
</feature>
<dbReference type="Pfam" id="PF08737">
    <property type="entry name" value="Rgp1"/>
    <property type="match status" value="1"/>
</dbReference>
<proteinExistence type="predicted"/>
<keyword evidence="3" id="KW-1185">Reference proteome</keyword>
<feature type="compositionally biased region" description="Polar residues" evidence="1">
    <location>
        <begin position="1"/>
        <end position="24"/>
    </location>
</feature>
<protein>
    <submittedName>
        <fullName evidence="2">Uncharacterized protein</fullName>
    </submittedName>
</protein>
<dbReference type="InterPro" id="IPR014848">
    <property type="entry name" value="Rgp1"/>
</dbReference>
<evidence type="ECO:0000256" key="1">
    <source>
        <dbReference type="SAM" id="MobiDB-lite"/>
    </source>
</evidence>
<sequence length="435" mass="49500">MANGASLNSAEMSLSLSGTLQPPSSVHDPPLSDHNNTTTANTNTNTNTNTNSNTNADANKSNDLLLLKSKMSKIKHNTNTNLNTNANVNMPTQQKRPYKTVYRITHGENELFAVLHINDLIFTTGDDVNGRLEFHKPCVVRVTLQHMEVCGGSDNTGTSGQGKISSNSTVNEYCTDVCTYYECCWFVQQSQFSLKIPTNAFKSFQSDLVKSQWSLRFEFGVSASQFERVPKHRPSKPRSFVGRYRRSRQLRPKDKKKPLNSKHRHYNEEGDDNDNDNGNDNDDDGDNNDYNDHDHDKDDYDNDNGNQHNEDDHDEDDDDDEYNGDGNNDTKEQRYRRSHNNTNNDKDDGVEHEHKETNRGHGRDHESKQKHRHEDEQDGVWNVWDIATDSNVYIHSHMSTASNKKKKAIHSTSSTNLTNSKSSKKILHKYTLTIP</sequence>
<dbReference type="Proteomes" id="UP000023152">
    <property type="component" value="Unassembled WGS sequence"/>
</dbReference>